<name>A0A2U8FNN5_9BURK</name>
<keyword evidence="6" id="KW-1185">Reference proteome</keyword>
<evidence type="ECO:0000313" key="5">
    <source>
        <dbReference type="EMBL" id="AWI52547.1"/>
    </source>
</evidence>
<evidence type="ECO:0000256" key="3">
    <source>
        <dbReference type="SAM" id="SignalP"/>
    </source>
</evidence>
<dbReference type="InterPro" id="IPR008707">
    <property type="entry name" value="B-propeller_PilY1"/>
</dbReference>
<feature type="chain" id="PRO_5015929511" description="PilY1 beta-propeller domain-containing protein" evidence="3">
    <location>
        <begin position="39"/>
        <end position="1721"/>
    </location>
</feature>
<dbReference type="EMBL" id="CP029210">
    <property type="protein sequence ID" value="AWI52547.1"/>
    <property type="molecule type" value="Genomic_DNA"/>
</dbReference>
<dbReference type="KEGG" id="aon:DEH84_03250"/>
<keyword evidence="1" id="KW-0479">Metal-binding</keyword>
<proteinExistence type="predicted"/>
<keyword evidence="3" id="KW-0732">Signal</keyword>
<dbReference type="Proteomes" id="UP000244892">
    <property type="component" value="Chromosome"/>
</dbReference>
<evidence type="ECO:0000256" key="2">
    <source>
        <dbReference type="ARBA" id="ARBA00022837"/>
    </source>
</evidence>
<organism evidence="5 6">
    <name type="scientific">Aquabacterium olei</name>
    <dbReference type="NCBI Taxonomy" id="1296669"/>
    <lineage>
        <taxon>Bacteria</taxon>
        <taxon>Pseudomonadati</taxon>
        <taxon>Pseudomonadota</taxon>
        <taxon>Betaproteobacteria</taxon>
        <taxon>Burkholderiales</taxon>
        <taxon>Aquabacterium</taxon>
    </lineage>
</organism>
<dbReference type="Pfam" id="PF05567">
    <property type="entry name" value="T4P_PilY1"/>
    <property type="match status" value="1"/>
</dbReference>
<reference evidence="5 6" key="1">
    <citation type="submission" date="2018-05" db="EMBL/GenBank/DDBJ databases">
        <title>complete genome sequence of Aquabacterium olei NBRC 110486.</title>
        <authorList>
            <person name="Tang B."/>
            <person name="Chang J."/>
            <person name="Zhang L."/>
            <person name="Yang H."/>
        </authorList>
    </citation>
    <scope>NUCLEOTIDE SEQUENCE [LARGE SCALE GENOMIC DNA]</scope>
    <source>
        <strain evidence="5 6">NBRC 110486</strain>
    </source>
</reference>
<dbReference type="RefSeq" id="WP_109034730.1">
    <property type="nucleotide sequence ID" value="NZ_CP029210.1"/>
</dbReference>
<gene>
    <name evidence="5" type="ORF">DEH84_03250</name>
</gene>
<dbReference type="GO" id="GO:0046872">
    <property type="term" value="F:metal ion binding"/>
    <property type="evidence" value="ECO:0007669"/>
    <property type="project" value="UniProtKB-KW"/>
</dbReference>
<feature type="signal peptide" evidence="3">
    <location>
        <begin position="1"/>
        <end position="38"/>
    </location>
</feature>
<feature type="domain" description="PilY1 beta-propeller" evidence="4">
    <location>
        <begin position="1169"/>
        <end position="1494"/>
    </location>
</feature>
<evidence type="ECO:0000256" key="1">
    <source>
        <dbReference type="ARBA" id="ARBA00022723"/>
    </source>
</evidence>
<evidence type="ECO:0000259" key="4">
    <source>
        <dbReference type="Pfam" id="PF05567"/>
    </source>
</evidence>
<evidence type="ECO:0000313" key="6">
    <source>
        <dbReference type="Proteomes" id="UP000244892"/>
    </source>
</evidence>
<dbReference type="OrthoDB" id="7156875at2"/>
<protein>
    <recommendedName>
        <fullName evidence="4">PilY1 beta-propeller domain-containing protein</fullName>
    </recommendedName>
</protein>
<keyword evidence="2" id="KW-0106">Calcium</keyword>
<accession>A0A2U8FNN5</accession>
<sequence>MHLSSSPAMLAHAVLRLGRRAVFALVAVSAGCWLAAQAQTTVSSYFASTPLSAYPPNVGYGVGGPMMMLTASRDQSLFSPIYTDYEDIDGDGVDDYTFKPTFRYYGYFDPVKCYSYNASHAGGARFEPAIAVASTTTHACPTTGSYWSGNFLNWATMTRIDVVRKMMYGGFRREDTSTDTTLEMAQMSQDAHSFVKYYAGSDVRNYTPFAFDTDLARAGLTICSRSTQNSDPTASSPGAPVMRVVKGNYSLWATIPGTVCRWSSELSGFSFGAKATAFYTKYGPNQGVSTTDPTAHRSSLPTLSTNGATYSSGGTTVGPELAIRVKVCNASLLGSERCQAYGTAASPVLKPVGLLQEFGTTRSTTQAPRAEFGLITGSYDSNLRGGALRKNIGSLNDEIDPATGRLCHRMPATGRPSTCGTGGILASFDAIRLYDTGNYGATKPSGSGDWVHPSVVGNGNFASWGNPMSEMVVQALSYLAGQDVANPTSTTRDAAVGLPTGVTRRDPLNDDLTDAVSGLTRKALYGRGICRASNLLAISSGTMSYDTDESGGTEDVYELFSRFGSLNGLSGQTLARLTDQIGSHEGINGTSRSVGSNAGAYGEDCTAKPIGAGNVVGGAYSAGLAGVAGVCPEAPGIKGSYLGAGAAFYANTRAIREVGGGGRTTELNAATGGTVLQSRLPATALRVKTYAASLAGGVARIEVPIPGTSRKVYITPESSWNHGVAEGLIPGAMLTFRSIYSSSDSGAYVVTWNDTQFGGDYDMDLVGFIRWRLTPAAGGAYDLEVLTDVLNHNAGAQGSHGFSVIGADAPPSTSYRGDGRYLTHGSNGWQSAGTCASATRGTALFATRCNFVDQGMPTTTSTSSPTPDGYAWPTGVSIGGGAKQTVGFIDDTTAPLTTTARTLFRVSSGVDAVTLRDPLWYMAKYGSFDTGETAFAASTSTMPQTRTGTTAVNWDKENNNGQACASGTVCSDGEPDGYFLARRPELLEARLRVLLEKIVQNSNASPAVSSAQLVNGSYKFVAEFNAKTLNGTVKAYQLVNGDFATTETWDAGKKLTAASGAGTRQVITNQVNAAGVAQGMPFTVTAINASPAASPGATPFYKIALGGGDTTALRTRADKLVRYVRGGRSDERTVFRGRDESNLMGAVVSSSPWLQDAKSAARFMDTDFPSGTPSYSSFANTKASRNSLLWVGAQDGMLHGFRATTGEPVLSYVPSPVVAQLSAAFDVSNTGATPLVDGSPFTGDVLVGSGTAATWRTYLYGSLGRGGMAVFALDVTDPSTLNEAQASNVFKWVFSAQDDADLGHVLMEPQRHNASGQATPLVRLNSGGFGVLVPNGYRSANGRAALFILDAAGPGSTGWKDSAGNPQAYRKLLTAASDTDNGLMGLTWVDLDNNTTADIVYATDLKGQVWKFDIRSSDRAQWRSAFLDASSVAVPFFRAVDAAGAALPITTSPIVSFPSFGGTLVSFGTGRAIESSDFPRSTVTHRFFTVWDRGRYEGDQVYPPAADSTPRALPGTGTRTVGSTAFLERLLVRDPTTGSIYLARRVGANVVPVGSTEVASGFDPSTHDGWFFDFPTGGEAVIASPVNRQTFMLFTTVRPAGDESQSCSVAPLASVYALSPVSGLPVPGLFRQVNITNADGTTTTSVNPYGVDSNDQRVINVSDGSVRKVCTDGTCVTDATSVCPPGKMKTRRLGASTDANMCAPANQLRIQWREIPGMRTQ</sequence>